<feature type="compositionally biased region" description="Polar residues" evidence="3">
    <location>
        <begin position="1879"/>
        <end position="1896"/>
    </location>
</feature>
<feature type="region of interest" description="Disordered" evidence="3">
    <location>
        <begin position="906"/>
        <end position="949"/>
    </location>
</feature>
<feature type="repeat" description="PPR" evidence="2">
    <location>
        <begin position="798"/>
        <end position="832"/>
    </location>
</feature>
<dbReference type="SMART" id="SM00801">
    <property type="entry name" value="dDENN"/>
    <property type="match status" value="1"/>
</dbReference>
<dbReference type="PROSITE" id="PS50211">
    <property type="entry name" value="DENN"/>
    <property type="match status" value="1"/>
</dbReference>
<evidence type="ECO:0008006" key="8">
    <source>
        <dbReference type="Google" id="ProtNLM"/>
    </source>
</evidence>
<feature type="region of interest" description="Disordered" evidence="3">
    <location>
        <begin position="1298"/>
        <end position="1403"/>
    </location>
</feature>
<comment type="caution">
    <text evidence="6">The sequence shown here is derived from an EMBL/GenBank/DDBJ whole genome shotgun (WGS) entry which is preliminary data.</text>
</comment>
<feature type="region of interest" description="Disordered" evidence="3">
    <location>
        <begin position="1873"/>
        <end position="1921"/>
    </location>
</feature>
<dbReference type="Gene3D" id="1.25.40.10">
    <property type="entry name" value="Tetratricopeptide repeat domain"/>
    <property type="match status" value="1"/>
</dbReference>
<evidence type="ECO:0000256" key="1">
    <source>
        <dbReference type="ARBA" id="ARBA00022658"/>
    </source>
</evidence>
<feature type="compositionally biased region" description="Low complexity" evidence="3">
    <location>
        <begin position="1180"/>
        <end position="1192"/>
    </location>
</feature>
<evidence type="ECO:0000313" key="7">
    <source>
        <dbReference type="Proteomes" id="UP001208570"/>
    </source>
</evidence>
<accession>A0AAD9JPL8</accession>
<feature type="compositionally biased region" description="Low complexity" evidence="3">
    <location>
        <begin position="1152"/>
        <end position="1164"/>
    </location>
</feature>
<dbReference type="InterPro" id="IPR005113">
    <property type="entry name" value="uDENN_dom"/>
</dbReference>
<feature type="compositionally biased region" description="Polar residues" evidence="3">
    <location>
        <begin position="1141"/>
        <end position="1151"/>
    </location>
</feature>
<evidence type="ECO:0000313" key="6">
    <source>
        <dbReference type="EMBL" id="KAK2157084.1"/>
    </source>
</evidence>
<dbReference type="InterPro" id="IPR023341">
    <property type="entry name" value="MABP"/>
</dbReference>
<evidence type="ECO:0000256" key="3">
    <source>
        <dbReference type="SAM" id="MobiDB-lite"/>
    </source>
</evidence>
<dbReference type="InterPro" id="IPR051696">
    <property type="entry name" value="DENN_Domain_GEFs"/>
</dbReference>
<feature type="compositionally biased region" description="Low complexity" evidence="3">
    <location>
        <begin position="1319"/>
        <end position="1335"/>
    </location>
</feature>
<dbReference type="InterPro" id="IPR011990">
    <property type="entry name" value="TPR-like_helical_dom_sf"/>
</dbReference>
<keyword evidence="1" id="KW-0344">Guanine-nucleotide releasing factor</keyword>
<dbReference type="Gene3D" id="3.40.50.11500">
    <property type="match status" value="1"/>
</dbReference>
<dbReference type="Gene3D" id="2.100.10.50">
    <property type="match status" value="1"/>
</dbReference>
<feature type="domain" description="UDENN" evidence="4">
    <location>
        <begin position="187"/>
        <end position="641"/>
    </location>
</feature>
<feature type="region of interest" description="Disordered" evidence="3">
    <location>
        <begin position="989"/>
        <end position="1009"/>
    </location>
</feature>
<dbReference type="Pfam" id="PF03456">
    <property type="entry name" value="uDENN"/>
    <property type="match status" value="1"/>
</dbReference>
<feature type="compositionally biased region" description="Polar residues" evidence="3">
    <location>
        <begin position="1808"/>
        <end position="1818"/>
    </location>
</feature>
<feature type="region of interest" description="Disordered" evidence="3">
    <location>
        <begin position="1803"/>
        <end position="1822"/>
    </location>
</feature>
<evidence type="ECO:0000259" key="5">
    <source>
        <dbReference type="PROSITE" id="PS51498"/>
    </source>
</evidence>
<dbReference type="PROSITE" id="PS51375">
    <property type="entry name" value="PPR"/>
    <property type="match status" value="1"/>
</dbReference>
<feature type="region of interest" description="Disordered" evidence="3">
    <location>
        <begin position="1123"/>
        <end position="1205"/>
    </location>
</feature>
<dbReference type="InterPro" id="IPR037516">
    <property type="entry name" value="Tripartite_DENN"/>
</dbReference>
<dbReference type="Pfam" id="PF02141">
    <property type="entry name" value="DENN"/>
    <property type="match status" value="1"/>
</dbReference>
<feature type="region of interest" description="Disordered" evidence="3">
    <location>
        <begin position="1226"/>
        <end position="1246"/>
    </location>
</feature>
<proteinExistence type="predicted"/>
<name>A0AAD9JPL8_9ANNE</name>
<dbReference type="PROSITE" id="PS51498">
    <property type="entry name" value="MABP"/>
    <property type="match status" value="1"/>
</dbReference>
<dbReference type="SMART" id="SM00800">
    <property type="entry name" value="uDENN"/>
    <property type="match status" value="1"/>
</dbReference>
<evidence type="ECO:0000256" key="2">
    <source>
        <dbReference type="PROSITE-ProRule" id="PRU00708"/>
    </source>
</evidence>
<dbReference type="InterPro" id="IPR001194">
    <property type="entry name" value="cDENN_dom"/>
</dbReference>
<dbReference type="PANTHER" id="PTHR12296:SF30">
    <property type="entry name" value="DENN DOMAIN-CONTAINING PROTEIN CRAG"/>
    <property type="match status" value="1"/>
</dbReference>
<feature type="domain" description="MABP" evidence="5">
    <location>
        <begin position="38"/>
        <end position="195"/>
    </location>
</feature>
<protein>
    <recommendedName>
        <fullName evidence="8">C-myc promoter-binding protein</fullName>
    </recommendedName>
</protein>
<gene>
    <name evidence="6" type="ORF">LSH36_199g03000</name>
</gene>
<dbReference type="InterPro" id="IPR002885">
    <property type="entry name" value="PPR_rpt"/>
</dbReference>
<keyword evidence="7" id="KW-1185">Reference proteome</keyword>
<feature type="compositionally biased region" description="Polar residues" evidence="3">
    <location>
        <begin position="1355"/>
        <end position="1366"/>
    </location>
</feature>
<dbReference type="InterPro" id="IPR043153">
    <property type="entry name" value="DENN_C"/>
</dbReference>
<dbReference type="Proteomes" id="UP001208570">
    <property type="component" value="Unassembled WGS sequence"/>
</dbReference>
<feature type="compositionally biased region" description="Basic and acidic residues" evidence="3">
    <location>
        <begin position="932"/>
        <end position="945"/>
    </location>
</feature>
<dbReference type="SMART" id="SM00799">
    <property type="entry name" value="DENN"/>
    <property type="match status" value="1"/>
</dbReference>
<organism evidence="6 7">
    <name type="scientific">Paralvinella palmiformis</name>
    <dbReference type="NCBI Taxonomy" id="53620"/>
    <lineage>
        <taxon>Eukaryota</taxon>
        <taxon>Metazoa</taxon>
        <taxon>Spiralia</taxon>
        <taxon>Lophotrochozoa</taxon>
        <taxon>Annelida</taxon>
        <taxon>Polychaeta</taxon>
        <taxon>Sedentaria</taxon>
        <taxon>Canalipalpata</taxon>
        <taxon>Terebellida</taxon>
        <taxon>Terebelliformia</taxon>
        <taxon>Alvinellidae</taxon>
        <taxon>Paralvinella</taxon>
    </lineage>
</organism>
<feature type="region of interest" description="Disordered" evidence="3">
    <location>
        <begin position="1546"/>
        <end position="1580"/>
    </location>
</feature>
<dbReference type="GO" id="GO:0032483">
    <property type="term" value="P:regulation of Rab protein signal transduction"/>
    <property type="evidence" value="ECO:0007669"/>
    <property type="project" value="TreeGrafter"/>
</dbReference>
<reference evidence="6" key="1">
    <citation type="journal article" date="2023" name="Mol. Biol. Evol.">
        <title>Third-Generation Sequencing Reveals the Adaptive Role of the Epigenome in Three Deep-Sea Polychaetes.</title>
        <authorList>
            <person name="Perez M."/>
            <person name="Aroh O."/>
            <person name="Sun Y."/>
            <person name="Lan Y."/>
            <person name="Juniper S.K."/>
            <person name="Young C.R."/>
            <person name="Angers B."/>
            <person name="Qian P.Y."/>
        </authorList>
    </citation>
    <scope>NUCLEOTIDE SEQUENCE</scope>
    <source>
        <strain evidence="6">P08H-3</strain>
    </source>
</reference>
<dbReference type="Pfam" id="PF03455">
    <property type="entry name" value="dDENN"/>
    <property type="match status" value="1"/>
</dbReference>
<feature type="compositionally biased region" description="Polar residues" evidence="3">
    <location>
        <begin position="1388"/>
        <end position="1403"/>
    </location>
</feature>
<feature type="compositionally biased region" description="Polar residues" evidence="3">
    <location>
        <begin position="990"/>
        <end position="1001"/>
    </location>
</feature>
<feature type="compositionally biased region" description="Polar residues" evidence="3">
    <location>
        <begin position="1234"/>
        <end position="1243"/>
    </location>
</feature>
<dbReference type="PANTHER" id="PTHR12296">
    <property type="entry name" value="DENN DOMAIN-CONTAINING PROTEIN 4"/>
    <property type="match status" value="1"/>
</dbReference>
<dbReference type="GO" id="GO:0031410">
    <property type="term" value="C:cytoplasmic vesicle"/>
    <property type="evidence" value="ECO:0007669"/>
    <property type="project" value="TreeGrafter"/>
</dbReference>
<sequence>MDDKRVAEYFVVCGLADGPHQQLDGFSDDTILKPTYKQDPIVDLAVINKGQGESPPDRYRCVETTPTGFQADLNHGSIRYPEMYLCYRRGRDKPPITDIGVLYDGKEKISPGCDAIYQTPYGRAANVNNSSNNHIYITYRRAMENAPCDTLSVMDICVILANKGETPPHAFMAVDKTLNKSMMGSTVYICYKKSMAKTNFLAYKPGILDRYPGEDHSDFPLAHNVPMFCLPLGATIEAWPAQAQHPMPKFSTFVLTQETGGKVYGAAVSFYEDYDLDQLTESEKEQLGINMSPARRAKQGPMSVHQSKCICLLSRWPFFNTFKTFLHYLYRISISGPHPVPVERYITHFMDEVPFPTPQRPRIQVELNFNTISLFLPEESPLPQSGASYITLLKHLGAESCLNVLLYTLMEHKILIHSLCPSVLTSAAEAIAHMIFPFHWHCPYIPLCPLALSEYLCAPTPFIVGVDSRYFDLFDPPPDVTCIDLDTNSISVAEDKRGHSSSYKMMPKKLLKQLRSSLERLYELCCLDSYEGDASVENSFETFPIDQDLIRRRKQLEMESAIQEAFLRFMASLLKGYNKHLLPITQQPNQMTTDFSARFDVQGFIKSRDKAYQKFYHQLKDTQNFTGFIQERSFVSDKDASLAFFDECIEKIEEGKEDVKLIELEDSCKSERTVVITPPEPESNGKIFNYTRFPKLDQSLFPQKPKVAQLNINKHAALCPNSPMTKRTKQEVRTAQKTAKRFAAAPEMWAKCLLWHCYSLWFVHLPSYVKAHRSKAKALRNAYDILCRLQGAKLHAPDEVCYRVLMQLCGQYHQPIMAVRVFSEMRRHGINPNAITYGFYNKAVLESKWPSSDTAYLRWNKVRNVILVIAQFKWNLRIRRRQSMCSILSESDCDRISRGSFDSYLDEASADKPDSSKPPETLNGLATADGHSGIEEKTSTGEMSDRGYSSMTLDDAKRISIVIGSQDSIDAGDKAKPKSRNIADKVANGRVSTGSKTTQTCPKDKLTTPNKDDSNCIQMAANICLANESPLNAEFNSMSSAETTANAKATGSPGCIMSSAAPENGIAVNSGKDSLTGSDVASHFAEHMVASQTFSTDEGVSKVQEAGSWQDYGLVAPTEAAKPLDPFSPVQENLPSPLIISPNQTPGSVHQNSIQESSNNSSASTKTLQCDDDQSLVNQSMPELTSSLSSSSRGDKISRPSGNDSLLLEDPLVSFEASATLSDSSITSKSLTSPVHSTRTPVTENDPLGLFLPQHLSTVASAPVIASKIQEGLSEGCLTSSSAQVISRDMLIDLQPFSNTSTPVKSHGADKYQGRTTVSSSSASSPGSPLESWSPLTGQADGQPSLAGKGEIGQHTPTSARRNASTLPRVGSDHTPGADLVRDDDEYTPQQQGKTPSRSESFSSAFRHVTSRMATRFTEFKQSMATPTKGMGSSGSLHRPDIDRLITEEDESQIRKAGSLDHLGHAELHGFPSHLMSPTSRSSLEDVRITPGNRSKLGMPTLFNKASHLLALGSFIPPSSSLQGWATKIGTMKESLKTSLKESFSLDEADSNEEDYYRKSPDTQSTSSAATKDDNGSLQDCDIDKGPVIQSIFEPRDQVDGDRVSLHQGVGSLQNITQTLFNTAMEVDICSLSRCQTCRSLLYDEEIMAGWTPDDSNLNTSCPFCGYQFVPSLQVFVKDYRHCNKPSTLSPSHSVESVHSIQSSTLSRNTISNFAHANGAHRSMTSLSSADNILSCSIDSRSADLRSIHSADLLIESPDTSGEGFMGDSSPNVHLSRAQDDGVKVLTSEPTVCVRQTNVPSDLPQEVLPSSGNLIQLSPPTTPLKLPPEPVAIVEMMTEIPSVSLMDSKTIDPLTGDNRVITKDGVEIKNCDNEDAANSRKTNQDLEVTGNNLQNNVPVDVDHSVDDDCTPSKEAGTPSGGSDNRAAYGFCRFCAPAEPISFPYLSPLVLRKELENVIEQESDICLNSADFVDEHPIIYWNLLWYFRRLEVTSHIPGFVLTARSTNKQTPPKSWSAADSRHVSVRAHWDNMLMHDEAVQPLYLLWKKGLQQSNVIKEQSSNTKSLLPHILKHIQENDLVTPIQLIMQERAKQRVSGNNRFLSIYRDLLFLTLVTCSRDTVVNIDLFDHWYRTSYQSLTQKEMNRTHVYDCPPTSKTCSCRKTFNLLEI</sequence>
<evidence type="ECO:0000259" key="4">
    <source>
        <dbReference type="PROSITE" id="PS50211"/>
    </source>
</evidence>
<feature type="region of interest" description="Disordered" evidence="3">
    <location>
        <begin position="1471"/>
        <end position="1494"/>
    </location>
</feature>
<dbReference type="InterPro" id="IPR005112">
    <property type="entry name" value="dDENN_dom"/>
</dbReference>
<dbReference type="GO" id="GO:0005085">
    <property type="term" value="F:guanyl-nucleotide exchange factor activity"/>
    <property type="evidence" value="ECO:0007669"/>
    <property type="project" value="UniProtKB-KW"/>
</dbReference>
<dbReference type="EMBL" id="JAODUP010000199">
    <property type="protein sequence ID" value="KAK2157084.1"/>
    <property type="molecule type" value="Genomic_DNA"/>
</dbReference>